<dbReference type="GO" id="GO:0005816">
    <property type="term" value="C:spindle pole body"/>
    <property type="evidence" value="ECO:0007669"/>
    <property type="project" value="EnsemblFungi"/>
</dbReference>
<name>G0VAT8_NAUCA</name>
<dbReference type="OMA" id="YQKKIGC"/>
<dbReference type="GO" id="GO:0031115">
    <property type="term" value="P:negative regulation of microtubule polymerization"/>
    <property type="evidence" value="ECO:0007669"/>
    <property type="project" value="EnsemblFungi"/>
</dbReference>
<feature type="region of interest" description="Disordered" evidence="2">
    <location>
        <begin position="458"/>
        <end position="485"/>
    </location>
</feature>
<evidence type="ECO:0000256" key="1">
    <source>
        <dbReference type="SAM" id="Coils"/>
    </source>
</evidence>
<dbReference type="GO" id="GO:0005876">
    <property type="term" value="C:spindle microtubule"/>
    <property type="evidence" value="ECO:0007669"/>
    <property type="project" value="EnsemblFungi"/>
</dbReference>
<protein>
    <recommendedName>
        <fullName evidence="3">CAP-Gly domain-containing protein</fullName>
    </recommendedName>
</protein>
<dbReference type="GO" id="GO:0005938">
    <property type="term" value="C:cell cortex"/>
    <property type="evidence" value="ECO:0007669"/>
    <property type="project" value="EnsemblFungi"/>
</dbReference>
<dbReference type="PROSITE" id="PS00845">
    <property type="entry name" value="CAP_GLY_1"/>
    <property type="match status" value="1"/>
</dbReference>
<evidence type="ECO:0000256" key="2">
    <source>
        <dbReference type="SAM" id="MobiDB-lite"/>
    </source>
</evidence>
<dbReference type="GO" id="GO:0000132">
    <property type="term" value="P:establishment of mitotic spindle orientation"/>
    <property type="evidence" value="ECO:0007669"/>
    <property type="project" value="TreeGrafter"/>
</dbReference>
<dbReference type="GeneID" id="96902521"/>
<keyword evidence="5" id="KW-1185">Reference proteome</keyword>
<dbReference type="GO" id="GO:0035371">
    <property type="term" value="C:microtubule plus-end"/>
    <property type="evidence" value="ECO:0007669"/>
    <property type="project" value="EnsemblFungi"/>
</dbReference>
<accession>G0VAT8</accession>
<dbReference type="AlphaFoldDB" id="G0VAT8"/>
<feature type="compositionally biased region" description="Polar residues" evidence="2">
    <location>
        <begin position="131"/>
        <end position="154"/>
    </location>
</feature>
<dbReference type="PROSITE" id="PS50245">
    <property type="entry name" value="CAP_GLY_2"/>
    <property type="match status" value="1"/>
</dbReference>
<dbReference type="RefSeq" id="XP_003675335.1">
    <property type="nucleotide sequence ID" value="XM_003675287.1"/>
</dbReference>
<dbReference type="SMART" id="SM01052">
    <property type="entry name" value="CAP_GLY"/>
    <property type="match status" value="1"/>
</dbReference>
<dbReference type="SUPFAM" id="SSF74924">
    <property type="entry name" value="Cap-Gly domain"/>
    <property type="match status" value="1"/>
</dbReference>
<dbReference type="Pfam" id="PF01302">
    <property type="entry name" value="CAP_GLY"/>
    <property type="match status" value="1"/>
</dbReference>
<reference key="2">
    <citation type="submission" date="2011-08" db="EMBL/GenBank/DDBJ databases">
        <title>Genome sequence of Naumovozyma castellii.</title>
        <authorList>
            <person name="Gordon J.L."/>
            <person name="Armisen D."/>
            <person name="Proux-Wera E."/>
            <person name="OhEigeartaigh S.S."/>
            <person name="Byrne K.P."/>
            <person name="Wolfe K.H."/>
        </authorList>
    </citation>
    <scope>NUCLEOTIDE SEQUENCE</scope>
    <source>
        <strain>Type strain:CBS 4309</strain>
    </source>
</reference>
<dbReference type="InterPro" id="IPR000938">
    <property type="entry name" value="CAP-Gly_domain"/>
</dbReference>
<dbReference type="OrthoDB" id="2130750at2759"/>
<evidence type="ECO:0000313" key="5">
    <source>
        <dbReference type="Proteomes" id="UP000001640"/>
    </source>
</evidence>
<dbReference type="GO" id="GO:0007020">
    <property type="term" value="P:microtubule nucleation"/>
    <property type="evidence" value="ECO:0007669"/>
    <property type="project" value="EnsemblFungi"/>
</dbReference>
<dbReference type="GO" id="GO:0019894">
    <property type="term" value="F:kinesin binding"/>
    <property type="evidence" value="ECO:0007669"/>
    <property type="project" value="EnsemblFungi"/>
</dbReference>
<dbReference type="EMBL" id="HE576753">
    <property type="protein sequence ID" value="CCC68965.1"/>
    <property type="molecule type" value="Genomic_DNA"/>
</dbReference>
<dbReference type="PANTHER" id="PTHR18916:SF94">
    <property type="entry name" value="NUCLEAR FUSION PROTEIN BIK1"/>
    <property type="match status" value="1"/>
</dbReference>
<dbReference type="STRING" id="1064592.G0VAT8"/>
<dbReference type="GO" id="GO:0043332">
    <property type="term" value="C:mating projection tip"/>
    <property type="evidence" value="ECO:0007669"/>
    <property type="project" value="EnsemblFungi"/>
</dbReference>
<dbReference type="eggNOG" id="KOG4568">
    <property type="taxonomic scope" value="Eukaryota"/>
</dbReference>
<dbReference type="GO" id="GO:0000742">
    <property type="term" value="P:karyogamy involved in conjugation with cellular fusion"/>
    <property type="evidence" value="ECO:0007669"/>
    <property type="project" value="EnsemblFungi"/>
</dbReference>
<dbReference type="InParanoid" id="G0VAT8"/>
<dbReference type="KEGG" id="ncs:NCAS_0B08810"/>
<dbReference type="GO" id="GO:0000743">
    <property type="term" value="P:nuclear migration involved in conjugation with cellular fusion"/>
    <property type="evidence" value="ECO:0007669"/>
    <property type="project" value="EnsemblFungi"/>
</dbReference>
<dbReference type="GO" id="GO:1902440">
    <property type="term" value="P:protein localization to mitotic spindle pole body"/>
    <property type="evidence" value="ECO:0007669"/>
    <property type="project" value="EnsemblFungi"/>
</dbReference>
<dbReference type="FunCoup" id="G0VAT8">
    <property type="interactions" value="199"/>
</dbReference>
<dbReference type="Proteomes" id="UP000001640">
    <property type="component" value="Chromosome 2"/>
</dbReference>
<dbReference type="GO" id="GO:0000776">
    <property type="term" value="C:kinetochore"/>
    <property type="evidence" value="ECO:0007669"/>
    <property type="project" value="EnsemblFungi"/>
</dbReference>
<dbReference type="GO" id="GO:0030543">
    <property type="term" value="P:2-micrometer plasmid partitioning"/>
    <property type="evidence" value="ECO:0007669"/>
    <property type="project" value="EnsemblFungi"/>
</dbReference>
<proteinExistence type="predicted"/>
<sequence>MTSVNVERYQKKIGCFIQIPNIGRGKLKYVGPVDTKPGIFVGVDLLANIGKNDGSFQGRRYFDTEYSNSGLFIQLQKVASVIDNASFNTTINHHNGYGLDGIRNSSRRSTLNANPGLESQQRSMTRKHSRISSVGSTGSTVRKQLSLSSMQDPRSPTPMRLNEHNNDELNENLFAHITSHNEADEMDIDPPSSAVRRTRRSIDTDITPNEYEIKLEKQRREISQYKKLLDDQRIVLEEIQPTIDSYENSLHELELQVQKLNEQLQYERDQQNKQKQYFETEHEQLLAVVEQLHEEIQENEKRFTQPNTNSSTVDVASITSELEKLKAYKEETDSAKVKWDKEREQLKMHNQSLSKELMQLMMSDDGSANDNNDKSGKESKEEAERLRREVDSLKKQLKEVTRHQDTTLQSNDNTPKEKELTAPTIESLPVYKPPAKIDASAGRELWCVLCERDGHESIDCPFELPPPAPEDTASNGMNMKEPVYF</sequence>
<feature type="domain" description="CAP-Gly" evidence="3">
    <location>
        <begin position="31"/>
        <end position="74"/>
    </location>
</feature>
<dbReference type="GO" id="GO:0008017">
    <property type="term" value="F:microtubule binding"/>
    <property type="evidence" value="ECO:0007669"/>
    <property type="project" value="EnsemblFungi"/>
</dbReference>
<feature type="compositionally biased region" description="Polar residues" evidence="2">
    <location>
        <begin position="103"/>
        <end position="123"/>
    </location>
</feature>
<feature type="coiled-coil region" evidence="1">
    <location>
        <begin position="215"/>
        <end position="302"/>
    </location>
</feature>
<gene>
    <name evidence="4" type="primary">NCAS0B08810</name>
    <name evidence="4" type="ordered locus">NCAS_0B08810</name>
</gene>
<feature type="region of interest" description="Disordered" evidence="2">
    <location>
        <begin position="103"/>
        <end position="160"/>
    </location>
</feature>
<reference evidence="4 5" key="1">
    <citation type="journal article" date="2011" name="Proc. Natl. Acad. Sci. U.S.A.">
        <title>Evolutionary erosion of yeast sex chromosomes by mating-type switching accidents.</title>
        <authorList>
            <person name="Gordon J.L."/>
            <person name="Armisen D."/>
            <person name="Proux-Wera E."/>
            <person name="Oheigeartaigh S.S."/>
            <person name="Byrne K.P."/>
            <person name="Wolfe K.H."/>
        </authorList>
    </citation>
    <scope>NUCLEOTIDE SEQUENCE [LARGE SCALE GENOMIC DNA]</scope>
    <source>
        <strain evidence="5">ATCC 76901 / BCRC 22586 / CBS 4309 / NBRC 1992 / NRRL Y-12630</strain>
    </source>
</reference>
<feature type="region of interest" description="Disordered" evidence="2">
    <location>
        <begin position="363"/>
        <end position="426"/>
    </location>
</feature>
<keyword evidence="1" id="KW-0175">Coiled coil</keyword>
<dbReference type="GO" id="GO:0000022">
    <property type="term" value="P:mitotic spindle elongation"/>
    <property type="evidence" value="ECO:0007669"/>
    <property type="project" value="EnsemblFungi"/>
</dbReference>
<dbReference type="Gene3D" id="2.30.30.190">
    <property type="entry name" value="CAP Gly-rich-like domain"/>
    <property type="match status" value="1"/>
</dbReference>
<organism evidence="4 5">
    <name type="scientific">Naumovozyma castellii</name>
    <name type="common">Yeast</name>
    <name type="synonym">Saccharomyces castellii</name>
    <dbReference type="NCBI Taxonomy" id="27288"/>
    <lineage>
        <taxon>Eukaryota</taxon>
        <taxon>Fungi</taxon>
        <taxon>Dikarya</taxon>
        <taxon>Ascomycota</taxon>
        <taxon>Saccharomycotina</taxon>
        <taxon>Saccharomycetes</taxon>
        <taxon>Saccharomycetales</taxon>
        <taxon>Saccharomycetaceae</taxon>
        <taxon>Naumovozyma</taxon>
    </lineage>
</organism>
<feature type="compositionally biased region" description="Basic and acidic residues" evidence="2">
    <location>
        <begin position="371"/>
        <end position="405"/>
    </location>
</feature>
<dbReference type="HOGENOM" id="CLU_031641_0_0_1"/>
<evidence type="ECO:0000259" key="3">
    <source>
        <dbReference type="PROSITE" id="PS50245"/>
    </source>
</evidence>
<dbReference type="PANTHER" id="PTHR18916">
    <property type="entry name" value="DYNACTIN 1-RELATED MICROTUBULE-BINDING"/>
    <property type="match status" value="1"/>
</dbReference>
<evidence type="ECO:0000313" key="4">
    <source>
        <dbReference type="EMBL" id="CCC68965.1"/>
    </source>
</evidence>
<dbReference type="GO" id="GO:0005875">
    <property type="term" value="C:microtubule associated complex"/>
    <property type="evidence" value="ECO:0007669"/>
    <property type="project" value="TreeGrafter"/>
</dbReference>
<dbReference type="InterPro" id="IPR036859">
    <property type="entry name" value="CAP-Gly_dom_sf"/>
</dbReference>